<protein>
    <recommendedName>
        <fullName evidence="15">P-loop containing nucleoside triphosphate hydrolase protein</fullName>
    </recommendedName>
</protein>
<dbReference type="PROSITE" id="PS00211">
    <property type="entry name" value="ABC_TRANSPORTER_1"/>
    <property type="match status" value="1"/>
</dbReference>
<evidence type="ECO:0000256" key="7">
    <source>
        <dbReference type="ARBA" id="ARBA00022989"/>
    </source>
</evidence>
<evidence type="ECO:0000256" key="3">
    <source>
        <dbReference type="ARBA" id="ARBA00022692"/>
    </source>
</evidence>
<feature type="compositionally biased region" description="Low complexity" evidence="9">
    <location>
        <begin position="190"/>
        <end position="200"/>
    </location>
</feature>
<evidence type="ECO:0000256" key="9">
    <source>
        <dbReference type="SAM" id="MobiDB-lite"/>
    </source>
</evidence>
<dbReference type="CDD" id="cd18604">
    <property type="entry name" value="ABC_6TM_VMR1_D2_like"/>
    <property type="match status" value="1"/>
</dbReference>
<dbReference type="GO" id="GO:0016020">
    <property type="term" value="C:membrane"/>
    <property type="evidence" value="ECO:0007669"/>
    <property type="project" value="UniProtKB-SubCell"/>
</dbReference>
<dbReference type="PROSITE" id="PS50929">
    <property type="entry name" value="ABC_TM1F"/>
    <property type="match status" value="2"/>
</dbReference>
<sequence length="1336" mass="146288">MAVHSYCDPVVYKANQVEHLKLEELPVLSDQHYTKNLVKRSYPVIDPLSNKGRRHIALSLIFNVFLVEHVEQAFMLILRVLASFLAPIGINRLLNHLETGGEGAIVKPWVWVLWLLLGPMLGSVIFDWFNYRATTVLTQCQAIITQLFFDHALRMRVISDVAKAASTTVPSTSGNSSVAESSGGATNAAASVASSSTKNAQTKGTNSETGSQKSMKGTSGNLVGKLNNLVTTDLATLQGGQSFMLLVFSVPVQIAMSMVFLHTLLGWSVYPGIFVMAIMIPLPGYVATLLRGAQVEKMKRSDSRVQSVTETLNVLRMIKLFGWESKMNEQLTEKRQLEMKSVRKLQLLRILNSVVKLVLEKTIGEDELTRIYSSLIPLATIVVTYGIYTVIMKETLTASKVFASMAIFETVQSQFYSAFSILPSVIEAKVSLDRMNEVLNETELLDEYTQKEGQIVSESGAEEDVIGIRAASFTWTAETPGSNRRNFTLNIEDEVFFKRDCINLVIGQTGCGKTSLLMALLGEMHYTPMGSNSVVSLPRGGGVAYHAQESWVLNDTIRDNILFGSPYDAERYNAVVEQCGLRPDLSLFDAGDRTEVGEKGLTLSGGQKARVTLARAVYSQAEILLLDDVLAALDVHTARGIVEKCFRGELLRGRTVILVTHNVALAAPVADFVVALGADGRVVSQGSLSSALAKDKKLESEVNKERQAIELEEQVIEEVTTGEAVTKPKGQLIVEEEVALGHIGWPALTLYLSSMRGTVGSFAFWSVFFIFLLMSKILAMLNIWVLGIWTREYEGRDPSAVPVVFYISLYTAVTFASFAAYTAALACWVVGSVRASRRLHQLLIESVLGATMRWLDKTPISRVITRCTQDIASIDGLLVLAFFQAIDVFIQISMKFGAVILISPLFAIPGVVVIIIGATLGQVYMRAQLPVKRESSNARSPVLGHFNSAVSGLVSIRAYGAQSTFRKESHARIDRYTRAQITYWNLNRWVGIRSSVLAGTFSSGLAAYLVFGPTRVDPATIGFSLAMAAGFSNMILMAVRLFNRAEVEGNSMERVQQYLNIEKEPKATKAGVPPAFWPASGDLRVEGLSARYSADGPEVLHNLSFHVKSGERVGIVGRTGSGKSSLTLSLLRCIITEGKVFYDGLVTDSLNLDALRSHITIIPQVPELLGGTLRQNLDPFAQHDDAELNEALSSAGLFSLQSEDDENRITLDTAISGGGRNLSIGQRQILALARAIVRRSKLLILDEATSAIDYATDNVIQTSLRSKLDKDVTLLTVAHRLQTIMDSDRIMVLDAGRIAEFDKPSELLKNKDGLLRLLVDESGDKEKLYAMASSAK</sequence>
<evidence type="ECO:0000256" key="10">
    <source>
        <dbReference type="SAM" id="Phobius"/>
    </source>
</evidence>
<dbReference type="PROSITE" id="PS50893">
    <property type="entry name" value="ABC_TRANSPORTER_2"/>
    <property type="match status" value="2"/>
</dbReference>
<dbReference type="PANTHER" id="PTHR24223">
    <property type="entry name" value="ATP-BINDING CASSETTE SUB-FAMILY C"/>
    <property type="match status" value="1"/>
</dbReference>
<feature type="transmembrane region" description="Helical" evidence="10">
    <location>
        <begin position="990"/>
        <end position="1011"/>
    </location>
</feature>
<organism evidence="13 14">
    <name type="scientific">Antrodiella citrinella</name>
    <dbReference type="NCBI Taxonomy" id="2447956"/>
    <lineage>
        <taxon>Eukaryota</taxon>
        <taxon>Fungi</taxon>
        <taxon>Dikarya</taxon>
        <taxon>Basidiomycota</taxon>
        <taxon>Agaricomycotina</taxon>
        <taxon>Agaricomycetes</taxon>
        <taxon>Polyporales</taxon>
        <taxon>Steccherinaceae</taxon>
        <taxon>Antrodiella</taxon>
    </lineage>
</organism>
<dbReference type="SMART" id="SM00382">
    <property type="entry name" value="AAA"/>
    <property type="match status" value="2"/>
</dbReference>
<evidence type="ECO:0000313" key="13">
    <source>
        <dbReference type="EMBL" id="THH29810.1"/>
    </source>
</evidence>
<dbReference type="EMBL" id="SGPM01000106">
    <property type="protein sequence ID" value="THH29810.1"/>
    <property type="molecule type" value="Genomic_DNA"/>
</dbReference>
<evidence type="ECO:0000256" key="4">
    <source>
        <dbReference type="ARBA" id="ARBA00022737"/>
    </source>
</evidence>
<comment type="subcellular location">
    <subcellularLocation>
        <location evidence="1">Membrane</location>
        <topology evidence="1">Multi-pass membrane protein</topology>
    </subcellularLocation>
</comment>
<feature type="compositionally biased region" description="Polar residues" evidence="9">
    <location>
        <begin position="201"/>
        <end position="219"/>
    </location>
</feature>
<evidence type="ECO:0000256" key="6">
    <source>
        <dbReference type="ARBA" id="ARBA00022840"/>
    </source>
</evidence>
<dbReference type="FunFam" id="3.40.50.300:FF:000838">
    <property type="entry name" value="ABC multidrug transporter (Eurofung)"/>
    <property type="match status" value="1"/>
</dbReference>
<evidence type="ECO:0000259" key="12">
    <source>
        <dbReference type="PROSITE" id="PS50929"/>
    </source>
</evidence>
<feature type="transmembrane region" description="Helical" evidence="10">
    <location>
        <begin position="871"/>
        <end position="892"/>
    </location>
</feature>
<feature type="transmembrane region" description="Helical" evidence="10">
    <location>
        <begin position="1023"/>
        <end position="1042"/>
    </location>
</feature>
<feature type="transmembrane region" description="Helical" evidence="10">
    <location>
        <begin position="60"/>
        <end position="88"/>
    </location>
</feature>
<feature type="transmembrane region" description="Helical" evidence="10">
    <location>
        <begin position="243"/>
        <end position="263"/>
    </location>
</feature>
<evidence type="ECO:0008006" key="15">
    <source>
        <dbReference type="Google" id="ProtNLM"/>
    </source>
</evidence>
<dbReference type="CDD" id="cd03250">
    <property type="entry name" value="ABCC_MRP_domain1"/>
    <property type="match status" value="1"/>
</dbReference>
<name>A0A4S4N244_9APHY</name>
<dbReference type="FunFam" id="1.20.1560.10:FF:000013">
    <property type="entry name" value="ABC transporter C family member 2"/>
    <property type="match status" value="1"/>
</dbReference>
<dbReference type="InterPro" id="IPR027417">
    <property type="entry name" value="P-loop_NTPase"/>
</dbReference>
<feature type="region of interest" description="Disordered" evidence="9">
    <location>
        <begin position="190"/>
        <end position="219"/>
    </location>
</feature>
<dbReference type="InterPro" id="IPR003593">
    <property type="entry name" value="AAA+_ATPase"/>
</dbReference>
<dbReference type="InterPro" id="IPR050173">
    <property type="entry name" value="ABC_transporter_C-like"/>
</dbReference>
<feature type="transmembrane region" description="Helical" evidence="10">
    <location>
        <begin position="371"/>
        <end position="391"/>
    </location>
</feature>
<dbReference type="Proteomes" id="UP000308730">
    <property type="component" value="Unassembled WGS sequence"/>
</dbReference>
<feature type="domain" description="ABC transporter" evidence="11">
    <location>
        <begin position="468"/>
        <end position="704"/>
    </location>
</feature>
<dbReference type="Pfam" id="PF00664">
    <property type="entry name" value="ABC_membrane"/>
    <property type="match status" value="2"/>
</dbReference>
<feature type="transmembrane region" description="Helical" evidence="10">
    <location>
        <begin position="762"/>
        <end position="785"/>
    </location>
</feature>
<dbReference type="InterPro" id="IPR003439">
    <property type="entry name" value="ABC_transporter-like_ATP-bd"/>
</dbReference>
<evidence type="ECO:0000256" key="5">
    <source>
        <dbReference type="ARBA" id="ARBA00022741"/>
    </source>
</evidence>
<proteinExistence type="predicted"/>
<evidence type="ECO:0000313" key="14">
    <source>
        <dbReference type="Proteomes" id="UP000308730"/>
    </source>
</evidence>
<keyword evidence="5" id="KW-0547">Nucleotide-binding</keyword>
<feature type="transmembrane region" description="Helical" evidence="10">
    <location>
        <begin position="898"/>
        <end position="924"/>
    </location>
</feature>
<dbReference type="InterPro" id="IPR036640">
    <property type="entry name" value="ABC1_TM_sf"/>
</dbReference>
<keyword evidence="2" id="KW-0813">Transport</keyword>
<feature type="transmembrane region" description="Helical" evidence="10">
    <location>
        <begin position="269"/>
        <end position="290"/>
    </location>
</feature>
<dbReference type="OrthoDB" id="6500128at2759"/>
<keyword evidence="3 10" id="KW-0812">Transmembrane</keyword>
<dbReference type="Pfam" id="PF00005">
    <property type="entry name" value="ABC_tran"/>
    <property type="match status" value="2"/>
</dbReference>
<feature type="domain" description="ABC transporter" evidence="11">
    <location>
        <begin position="1083"/>
        <end position="1320"/>
    </location>
</feature>
<dbReference type="InterPro" id="IPR017871">
    <property type="entry name" value="ABC_transporter-like_CS"/>
</dbReference>
<dbReference type="PANTHER" id="PTHR24223:SF356">
    <property type="entry name" value="ATP-BINDING CASSETTE TRANSPORTER ABC4"/>
    <property type="match status" value="1"/>
</dbReference>
<keyword evidence="14" id="KW-1185">Reference proteome</keyword>
<evidence type="ECO:0000256" key="2">
    <source>
        <dbReference type="ARBA" id="ARBA00022448"/>
    </source>
</evidence>
<feature type="domain" description="ABC transmembrane type-1" evidence="12">
    <location>
        <begin position="221"/>
        <end position="355"/>
    </location>
</feature>
<dbReference type="GO" id="GO:0005524">
    <property type="term" value="F:ATP binding"/>
    <property type="evidence" value="ECO:0007669"/>
    <property type="project" value="UniProtKB-KW"/>
</dbReference>
<gene>
    <name evidence="13" type="ORF">EUX98_g4362</name>
</gene>
<feature type="domain" description="ABC transmembrane type-1" evidence="12">
    <location>
        <begin position="769"/>
        <end position="1043"/>
    </location>
</feature>
<keyword evidence="4" id="KW-0677">Repeat</keyword>
<dbReference type="GO" id="GO:0016887">
    <property type="term" value="F:ATP hydrolysis activity"/>
    <property type="evidence" value="ECO:0007669"/>
    <property type="project" value="InterPro"/>
</dbReference>
<evidence type="ECO:0000259" key="11">
    <source>
        <dbReference type="PROSITE" id="PS50893"/>
    </source>
</evidence>
<dbReference type="InterPro" id="IPR011527">
    <property type="entry name" value="ABC1_TM_dom"/>
</dbReference>
<dbReference type="CDD" id="cd03244">
    <property type="entry name" value="ABCC_MRP_domain2"/>
    <property type="match status" value="1"/>
</dbReference>
<dbReference type="GO" id="GO:0140359">
    <property type="term" value="F:ABC-type transporter activity"/>
    <property type="evidence" value="ECO:0007669"/>
    <property type="project" value="InterPro"/>
</dbReference>
<accession>A0A4S4N244</accession>
<dbReference type="SUPFAM" id="SSF90123">
    <property type="entry name" value="ABC transporter transmembrane region"/>
    <property type="match status" value="2"/>
</dbReference>
<dbReference type="SUPFAM" id="SSF52540">
    <property type="entry name" value="P-loop containing nucleoside triphosphate hydrolases"/>
    <property type="match status" value="2"/>
</dbReference>
<dbReference type="CDD" id="cd18596">
    <property type="entry name" value="ABC_6TM_VMR1_D1_like"/>
    <property type="match status" value="1"/>
</dbReference>
<evidence type="ECO:0000256" key="1">
    <source>
        <dbReference type="ARBA" id="ARBA00004141"/>
    </source>
</evidence>
<keyword evidence="6" id="KW-0067">ATP-binding</keyword>
<feature type="transmembrane region" description="Helical" evidence="10">
    <location>
        <begin position="108"/>
        <end position="129"/>
    </location>
</feature>
<evidence type="ECO:0000256" key="8">
    <source>
        <dbReference type="ARBA" id="ARBA00023136"/>
    </source>
</evidence>
<dbReference type="Gene3D" id="3.40.50.300">
    <property type="entry name" value="P-loop containing nucleotide triphosphate hydrolases"/>
    <property type="match status" value="2"/>
</dbReference>
<dbReference type="Gene3D" id="1.20.1560.10">
    <property type="entry name" value="ABC transporter type 1, transmembrane domain"/>
    <property type="match status" value="2"/>
</dbReference>
<feature type="transmembrane region" description="Helical" evidence="10">
    <location>
        <begin position="805"/>
        <end position="831"/>
    </location>
</feature>
<comment type="caution">
    <text evidence="13">The sequence shown here is derived from an EMBL/GenBank/DDBJ whole genome shotgun (WGS) entry which is preliminary data.</text>
</comment>
<reference evidence="13 14" key="1">
    <citation type="submission" date="2019-02" db="EMBL/GenBank/DDBJ databases">
        <title>Genome sequencing of the rare red list fungi Antrodiella citrinella (Flaviporus citrinellus).</title>
        <authorList>
            <person name="Buettner E."/>
            <person name="Kellner H."/>
        </authorList>
    </citation>
    <scope>NUCLEOTIDE SEQUENCE [LARGE SCALE GENOMIC DNA]</scope>
    <source>
        <strain evidence="13 14">DSM 108506</strain>
    </source>
</reference>
<keyword evidence="7 10" id="KW-1133">Transmembrane helix</keyword>
<keyword evidence="8 10" id="KW-0472">Membrane</keyword>